<reference evidence="2" key="1">
    <citation type="submission" date="2022-02" db="EMBL/GenBank/DDBJ databases">
        <title>Aestuariibaculum sp., a marine bacterium isolated from sediment in Guangxi.</title>
        <authorList>
            <person name="Ying J."/>
        </authorList>
    </citation>
    <scope>NUCLEOTIDE SEQUENCE</scope>
    <source>
        <strain evidence="2">L182</strain>
    </source>
</reference>
<dbReference type="InterPro" id="IPR029044">
    <property type="entry name" value="Nucleotide-diphossugar_trans"/>
</dbReference>
<dbReference type="SUPFAM" id="SSF53448">
    <property type="entry name" value="Nucleotide-diphospho-sugar transferases"/>
    <property type="match status" value="1"/>
</dbReference>
<comment type="caution">
    <text evidence="2">The sequence shown here is derived from an EMBL/GenBank/DDBJ whole genome shotgun (WGS) entry which is preliminary data.</text>
</comment>
<evidence type="ECO:0000259" key="1">
    <source>
        <dbReference type="Pfam" id="PF00535"/>
    </source>
</evidence>
<accession>A0ABS9REI3</accession>
<gene>
    <name evidence="2" type="ORF">MKW35_01855</name>
</gene>
<dbReference type="Pfam" id="PF00535">
    <property type="entry name" value="Glycos_transf_2"/>
    <property type="match status" value="1"/>
</dbReference>
<evidence type="ECO:0000313" key="2">
    <source>
        <dbReference type="EMBL" id="MCH4551348.1"/>
    </source>
</evidence>
<dbReference type="CDD" id="cd00761">
    <property type="entry name" value="Glyco_tranf_GTA_type"/>
    <property type="match status" value="1"/>
</dbReference>
<organism evidence="2 3">
    <name type="scientific">Aestuariibaculum lutulentum</name>
    <dbReference type="NCBI Taxonomy" id="2920935"/>
    <lineage>
        <taxon>Bacteria</taxon>
        <taxon>Pseudomonadati</taxon>
        <taxon>Bacteroidota</taxon>
        <taxon>Flavobacteriia</taxon>
        <taxon>Flavobacteriales</taxon>
        <taxon>Flavobacteriaceae</taxon>
    </lineage>
</organism>
<keyword evidence="3" id="KW-1185">Reference proteome</keyword>
<name>A0ABS9REI3_9FLAO</name>
<dbReference type="EMBL" id="JAKVQD010000001">
    <property type="protein sequence ID" value="MCH4551348.1"/>
    <property type="molecule type" value="Genomic_DNA"/>
</dbReference>
<evidence type="ECO:0000313" key="3">
    <source>
        <dbReference type="Proteomes" id="UP001156141"/>
    </source>
</evidence>
<dbReference type="Proteomes" id="UP001156141">
    <property type="component" value="Unassembled WGS sequence"/>
</dbReference>
<dbReference type="Gene3D" id="3.90.550.10">
    <property type="entry name" value="Spore Coat Polysaccharide Biosynthesis Protein SpsA, Chain A"/>
    <property type="match status" value="1"/>
</dbReference>
<feature type="domain" description="Glycosyltransferase 2-like" evidence="1">
    <location>
        <begin position="28"/>
        <end position="139"/>
    </location>
</feature>
<dbReference type="InterPro" id="IPR001173">
    <property type="entry name" value="Glyco_trans_2-like"/>
</dbReference>
<sequence length="280" mass="32401">MVNVENKEKDLEILISTMNRTSLGFLSNMFPDDYINYNILIVNQTSKANILKSNYSNIRVINSFEKGISKSRNLAIQNAKAVYCLLADDDIQYQQSFSKKILDAFVDYKEADIVTFQMINDKGELYNRYPDTVKHDRKTVSTVNSVVIAFRRKSVVEHNLFFNNYFGLGSIFETADEYVFLRSCLRANLNLFYKPIIILKHPCYSSGTDVSSDKVIFARSAVFYKYNGIVTYFKLAYHLLLLLKNNDLYFSQLFIKYKAGLKGILKYKSLLRQGLEIRNS</sequence>
<proteinExistence type="predicted"/>
<dbReference type="RefSeq" id="WP_240571689.1">
    <property type="nucleotide sequence ID" value="NZ_CP136709.1"/>
</dbReference>
<protein>
    <submittedName>
        <fullName evidence="2">Glycosyltransferase family 2 protein</fullName>
    </submittedName>
</protein>